<proteinExistence type="predicted"/>
<name>A0A0F9HVY8_9ZZZZ</name>
<accession>A0A0F9HVY8</accession>
<dbReference type="EMBL" id="LAZR01021302">
    <property type="protein sequence ID" value="KKL85800.1"/>
    <property type="molecule type" value="Genomic_DNA"/>
</dbReference>
<gene>
    <name evidence="1" type="ORF">LCGC14_1951080</name>
</gene>
<protein>
    <submittedName>
        <fullName evidence="1">Uncharacterized protein</fullName>
    </submittedName>
</protein>
<feature type="non-terminal residue" evidence="1">
    <location>
        <position position="53"/>
    </location>
</feature>
<comment type="caution">
    <text evidence="1">The sequence shown here is derived from an EMBL/GenBank/DDBJ whole genome shotgun (WGS) entry which is preliminary data.</text>
</comment>
<reference evidence="1" key="1">
    <citation type="journal article" date="2015" name="Nature">
        <title>Complex archaea that bridge the gap between prokaryotes and eukaryotes.</title>
        <authorList>
            <person name="Spang A."/>
            <person name="Saw J.H."/>
            <person name="Jorgensen S.L."/>
            <person name="Zaremba-Niedzwiedzka K."/>
            <person name="Martijn J."/>
            <person name="Lind A.E."/>
            <person name="van Eijk R."/>
            <person name="Schleper C."/>
            <person name="Guy L."/>
            <person name="Ettema T.J."/>
        </authorList>
    </citation>
    <scope>NUCLEOTIDE SEQUENCE</scope>
</reference>
<sequence length="53" mass="6115">MKLYQTIDGTLIGFYRERGGVVQASMYRDVYETVMVEKSEMVFTFGIPDLVTE</sequence>
<evidence type="ECO:0000313" key="1">
    <source>
        <dbReference type="EMBL" id="KKL85800.1"/>
    </source>
</evidence>
<organism evidence="1">
    <name type="scientific">marine sediment metagenome</name>
    <dbReference type="NCBI Taxonomy" id="412755"/>
    <lineage>
        <taxon>unclassified sequences</taxon>
        <taxon>metagenomes</taxon>
        <taxon>ecological metagenomes</taxon>
    </lineage>
</organism>
<dbReference type="AlphaFoldDB" id="A0A0F9HVY8"/>